<evidence type="ECO:0000256" key="12">
    <source>
        <dbReference type="SAM" id="SignalP"/>
    </source>
</evidence>
<dbReference type="Gene3D" id="3.40.30.10">
    <property type="entry name" value="Glutaredoxin"/>
    <property type="match status" value="1"/>
</dbReference>
<keyword evidence="12" id="KW-0732">Signal</keyword>
<dbReference type="EMBL" id="DSDK01000267">
    <property type="protein sequence ID" value="HDR50920.1"/>
    <property type="molecule type" value="Genomic_DNA"/>
</dbReference>
<dbReference type="InterPro" id="IPR000866">
    <property type="entry name" value="AhpC/TSA"/>
</dbReference>
<evidence type="ECO:0000313" key="14">
    <source>
        <dbReference type="EMBL" id="HDR50920.1"/>
    </source>
</evidence>
<dbReference type="GO" id="GO:0008379">
    <property type="term" value="F:thioredoxin peroxidase activity"/>
    <property type="evidence" value="ECO:0007669"/>
    <property type="project" value="TreeGrafter"/>
</dbReference>
<evidence type="ECO:0000256" key="6">
    <source>
        <dbReference type="ARBA" id="ARBA00023157"/>
    </source>
</evidence>
<dbReference type="EC" id="1.11.1.24" evidence="2"/>
<dbReference type="GO" id="GO:0005737">
    <property type="term" value="C:cytoplasm"/>
    <property type="evidence" value="ECO:0007669"/>
    <property type="project" value="TreeGrafter"/>
</dbReference>
<organism evidence="14">
    <name type="scientific">Mariniphaga anaerophila</name>
    <dbReference type="NCBI Taxonomy" id="1484053"/>
    <lineage>
        <taxon>Bacteria</taxon>
        <taxon>Pseudomonadati</taxon>
        <taxon>Bacteroidota</taxon>
        <taxon>Bacteroidia</taxon>
        <taxon>Marinilabiliales</taxon>
        <taxon>Prolixibacteraceae</taxon>
        <taxon>Mariniphaga</taxon>
    </lineage>
</organism>
<evidence type="ECO:0000256" key="1">
    <source>
        <dbReference type="ARBA" id="ARBA00003330"/>
    </source>
</evidence>
<name>A0A831LTB8_9BACT</name>
<evidence type="ECO:0000256" key="11">
    <source>
        <dbReference type="ARBA" id="ARBA00049091"/>
    </source>
</evidence>
<evidence type="ECO:0000259" key="13">
    <source>
        <dbReference type="PROSITE" id="PS51352"/>
    </source>
</evidence>
<sequence length="201" mass="22361">MKKLTFILIYMLLAAFVAHAQLPEKAEDISPLLNGEMLPDAELKSPDGSNHQFSEILKQKPSVVLFYRGGWCPFCNTHLAEIQEAQNEILNLGYQIIAISPDSPENLRVTDEKQNLTYRLFSDGNGQLTKAVGIAFKAPERSAGRLLEISGGLNHGFMPVPSVFVAETSGKIVFEYINPDYRTRLSAKLLLAVLKNLELEQ</sequence>
<keyword evidence="7" id="KW-0676">Redox-active center</keyword>
<comment type="catalytic activity">
    <reaction evidence="11">
        <text>a hydroperoxide + [thioredoxin]-dithiol = an alcohol + [thioredoxin]-disulfide + H2O</text>
        <dbReference type="Rhea" id="RHEA:62620"/>
        <dbReference type="Rhea" id="RHEA-COMP:10698"/>
        <dbReference type="Rhea" id="RHEA-COMP:10700"/>
        <dbReference type="ChEBI" id="CHEBI:15377"/>
        <dbReference type="ChEBI" id="CHEBI:29950"/>
        <dbReference type="ChEBI" id="CHEBI:30879"/>
        <dbReference type="ChEBI" id="CHEBI:35924"/>
        <dbReference type="ChEBI" id="CHEBI:50058"/>
        <dbReference type="EC" id="1.11.1.24"/>
    </reaction>
</comment>
<dbReference type="InterPro" id="IPR036249">
    <property type="entry name" value="Thioredoxin-like_sf"/>
</dbReference>
<proteinExistence type="inferred from homology"/>
<evidence type="ECO:0000256" key="2">
    <source>
        <dbReference type="ARBA" id="ARBA00013017"/>
    </source>
</evidence>
<dbReference type="GO" id="GO:0034599">
    <property type="term" value="P:cellular response to oxidative stress"/>
    <property type="evidence" value="ECO:0007669"/>
    <property type="project" value="TreeGrafter"/>
</dbReference>
<dbReference type="PANTHER" id="PTHR42801">
    <property type="entry name" value="THIOREDOXIN-DEPENDENT PEROXIDE REDUCTASE"/>
    <property type="match status" value="1"/>
</dbReference>
<gene>
    <name evidence="14" type="ORF">ENN90_04765</name>
</gene>
<feature type="domain" description="Thioredoxin" evidence="13">
    <location>
        <begin position="32"/>
        <end position="199"/>
    </location>
</feature>
<protein>
    <recommendedName>
        <fullName evidence="2">thioredoxin-dependent peroxiredoxin</fullName>
        <ecNumber evidence="2">1.11.1.24</ecNumber>
    </recommendedName>
    <alternativeName>
        <fullName evidence="8">Thioredoxin peroxidase</fullName>
    </alternativeName>
    <alternativeName>
        <fullName evidence="10">Thioredoxin-dependent peroxiredoxin Bcp</fullName>
    </alternativeName>
</protein>
<dbReference type="InterPro" id="IPR013766">
    <property type="entry name" value="Thioredoxin_domain"/>
</dbReference>
<dbReference type="PROSITE" id="PS51352">
    <property type="entry name" value="THIOREDOXIN_2"/>
    <property type="match status" value="1"/>
</dbReference>
<feature type="signal peptide" evidence="12">
    <location>
        <begin position="1"/>
        <end position="20"/>
    </location>
</feature>
<comment type="similarity">
    <text evidence="9">Belongs to the peroxiredoxin family. BCP/PrxQ subfamily.</text>
</comment>
<dbReference type="Pfam" id="PF00578">
    <property type="entry name" value="AhpC-TSA"/>
    <property type="match status" value="1"/>
</dbReference>
<reference evidence="14" key="1">
    <citation type="journal article" date="2020" name="mSystems">
        <title>Genome- and Community-Level Interaction Insights into Carbon Utilization and Element Cycling Functions of Hydrothermarchaeota in Hydrothermal Sediment.</title>
        <authorList>
            <person name="Zhou Z."/>
            <person name="Liu Y."/>
            <person name="Xu W."/>
            <person name="Pan J."/>
            <person name="Luo Z.H."/>
            <person name="Li M."/>
        </authorList>
    </citation>
    <scope>NUCLEOTIDE SEQUENCE [LARGE SCALE GENOMIC DNA]</scope>
    <source>
        <strain evidence="14">SpSt-1217</strain>
    </source>
</reference>
<keyword evidence="4" id="KW-0049">Antioxidant</keyword>
<dbReference type="CDD" id="cd02970">
    <property type="entry name" value="PRX_like2"/>
    <property type="match status" value="1"/>
</dbReference>
<dbReference type="PANTHER" id="PTHR42801:SF7">
    <property type="entry name" value="SLL1159 PROTEIN"/>
    <property type="match status" value="1"/>
</dbReference>
<dbReference type="AlphaFoldDB" id="A0A831LTB8"/>
<keyword evidence="6" id="KW-1015">Disulfide bond</keyword>
<keyword evidence="3" id="KW-0575">Peroxidase</keyword>
<accession>A0A831LTB8</accession>
<evidence type="ECO:0000256" key="3">
    <source>
        <dbReference type="ARBA" id="ARBA00022559"/>
    </source>
</evidence>
<comment type="function">
    <text evidence="1">Thiol-specific peroxidase that catalyzes the reduction of hydrogen peroxide and organic hydroperoxides to water and alcohols, respectively. Plays a role in cell protection against oxidative stress by detoxifying peroxides and as sensor of hydrogen peroxide-mediated signaling events.</text>
</comment>
<evidence type="ECO:0000256" key="10">
    <source>
        <dbReference type="ARBA" id="ARBA00042639"/>
    </source>
</evidence>
<dbReference type="GO" id="GO:0045454">
    <property type="term" value="P:cell redox homeostasis"/>
    <property type="evidence" value="ECO:0007669"/>
    <property type="project" value="TreeGrafter"/>
</dbReference>
<evidence type="ECO:0000256" key="9">
    <source>
        <dbReference type="ARBA" id="ARBA00038489"/>
    </source>
</evidence>
<comment type="caution">
    <text evidence="14">The sequence shown here is derived from an EMBL/GenBank/DDBJ whole genome shotgun (WGS) entry which is preliminary data.</text>
</comment>
<evidence type="ECO:0000256" key="7">
    <source>
        <dbReference type="ARBA" id="ARBA00023284"/>
    </source>
</evidence>
<dbReference type="SUPFAM" id="SSF52833">
    <property type="entry name" value="Thioredoxin-like"/>
    <property type="match status" value="1"/>
</dbReference>
<keyword evidence="5" id="KW-0560">Oxidoreductase</keyword>
<evidence type="ECO:0000256" key="5">
    <source>
        <dbReference type="ARBA" id="ARBA00023002"/>
    </source>
</evidence>
<evidence type="ECO:0000256" key="4">
    <source>
        <dbReference type="ARBA" id="ARBA00022862"/>
    </source>
</evidence>
<dbReference type="InterPro" id="IPR050924">
    <property type="entry name" value="Peroxiredoxin_BCP/PrxQ"/>
</dbReference>
<evidence type="ECO:0000256" key="8">
    <source>
        <dbReference type="ARBA" id="ARBA00032824"/>
    </source>
</evidence>
<feature type="chain" id="PRO_5032821864" description="thioredoxin-dependent peroxiredoxin" evidence="12">
    <location>
        <begin position="21"/>
        <end position="201"/>
    </location>
</feature>
<dbReference type="Proteomes" id="UP000886047">
    <property type="component" value="Unassembled WGS sequence"/>
</dbReference>